<sequence>MKTSKILLVVLVALMMVSLSLTALLIIRPAKQTANTGLGQTTTTVGTTTDNQTRTSLIPDEVFSPSRYVYNHDDKIEVTSDKAVLKALNLELHQSFENIQSMGTLEQYNYEQLLLKQSAGQLLFDAPIPIKNAVSYFVDIPDEFANTTITRIVLLMDDVSTAYLINDQTKASYSVTRKKQSNEFLKSAYSEKLFYPIQSYITKGGLTFVRIDDIKLDQLTYLVEQHMTSFYIGMLYSNTTDLKNRSDNKSIVYNDNVSQLIIDRSSSILSYFRNRLSESVPDMSTTLQHSFNQMNRFENWTYGIYYSGYSQTSQAVDFLRYVNNFPILDANQQGTLRITVTDDGLSKMRIPTLVAQTPLVSRTKQVSLMSGDDAVSVIMSKGIDLLQVEDVRIGYQWVSSQESNKIVNFIPTWFVKINGAWQTVDSATMDQVTLEDAGELEPVSMDLGEED</sequence>
<organism evidence="2 3">
    <name type="scientific">Granulicatella seriolae</name>
    <dbReference type="NCBI Taxonomy" id="2967226"/>
    <lineage>
        <taxon>Bacteria</taxon>
        <taxon>Bacillati</taxon>
        <taxon>Bacillota</taxon>
        <taxon>Bacilli</taxon>
        <taxon>Lactobacillales</taxon>
        <taxon>Carnobacteriaceae</taxon>
        <taxon>Granulicatella</taxon>
    </lineage>
</organism>
<dbReference type="InterPro" id="IPR042274">
    <property type="entry name" value="YycH/YycI_2"/>
</dbReference>
<dbReference type="Gene3D" id="3.30.310.160">
    <property type="entry name" value="YycH protein, domain 2"/>
    <property type="match status" value="1"/>
</dbReference>
<dbReference type="CDD" id="cd15787">
    <property type="entry name" value="YycH_N"/>
    <property type="match status" value="1"/>
</dbReference>
<gene>
    <name evidence="2" type="ORF">NPA36_07755</name>
</gene>
<comment type="caution">
    <text evidence="2">The sequence shown here is derived from an EMBL/GenBank/DDBJ whole genome shotgun (WGS) entry which is preliminary data.</text>
</comment>
<dbReference type="Gene3D" id="3.10.450.310">
    <property type="match status" value="1"/>
</dbReference>
<reference evidence="2" key="1">
    <citation type="submission" date="2022-07" db="EMBL/GenBank/DDBJ databases">
        <authorList>
            <person name="Jung M.-Y."/>
            <person name="Lee M."/>
        </authorList>
    </citation>
    <scope>NUCLEOTIDE SEQUENCE</scope>
    <source>
        <strain evidence="2">S8</strain>
    </source>
</reference>
<dbReference type="Proteomes" id="UP001059480">
    <property type="component" value="Unassembled WGS sequence"/>
</dbReference>
<name>A0ABT1WPI7_9LACT</name>
<dbReference type="EMBL" id="JANHNZ010000008">
    <property type="protein sequence ID" value="MCQ9210444.1"/>
    <property type="molecule type" value="Genomic_DNA"/>
</dbReference>
<proteinExistence type="predicted"/>
<reference evidence="2" key="3">
    <citation type="journal article" date="2023" name="Microbiol. Resour. Announc.">
        <title>Draft Genome Sequence of Granulicatella sp. Strain S8, Isolated from a Marine Fish, Seriola quinqueradiata.</title>
        <authorList>
            <person name="Lee M."/>
            <person name="Farooq A."/>
            <person name="Jeong J.B."/>
            <person name="Jung M.Y."/>
        </authorList>
    </citation>
    <scope>NUCLEOTIDE SEQUENCE</scope>
    <source>
        <strain evidence="2">S8</strain>
    </source>
</reference>
<feature type="domain" description="Regulatory protein YycH" evidence="1">
    <location>
        <begin position="11"/>
        <end position="429"/>
    </location>
</feature>
<protein>
    <submittedName>
        <fullName evidence="2">YycH family regulatory protein</fullName>
    </submittedName>
</protein>
<dbReference type="InterPro" id="IPR009996">
    <property type="entry name" value="YycH"/>
</dbReference>
<reference evidence="2" key="2">
    <citation type="journal article" date="2023" name="Curr. Microbiol.">
        <title>Granulicatella seriolae sp. nov., a Novel Facultative Anaerobe Isolated from Yellowtail Marine Fish.</title>
        <authorList>
            <person name="Lee M."/>
            <person name="Choi Y.J."/>
            <person name="Farooq A."/>
            <person name="Jeong J.B."/>
            <person name="Jung M.Y."/>
        </authorList>
    </citation>
    <scope>NUCLEOTIDE SEQUENCE</scope>
    <source>
        <strain evidence="2">S8</strain>
    </source>
</reference>
<keyword evidence="3" id="KW-1185">Reference proteome</keyword>
<evidence type="ECO:0000313" key="2">
    <source>
        <dbReference type="EMBL" id="MCQ9210444.1"/>
    </source>
</evidence>
<evidence type="ECO:0000259" key="1">
    <source>
        <dbReference type="Pfam" id="PF07435"/>
    </source>
</evidence>
<dbReference type="RefSeq" id="WP_256945556.1">
    <property type="nucleotide sequence ID" value="NZ_JANHNZ010000008.1"/>
</dbReference>
<evidence type="ECO:0000313" key="3">
    <source>
        <dbReference type="Proteomes" id="UP001059480"/>
    </source>
</evidence>
<accession>A0ABT1WPI7</accession>
<dbReference type="Pfam" id="PF07435">
    <property type="entry name" value="YycH"/>
    <property type="match status" value="1"/>
</dbReference>